<dbReference type="STRING" id="68775.A0A5C3MSA7"/>
<proteinExistence type="predicted"/>
<dbReference type="OrthoDB" id="2559662at2759"/>
<accession>A0A5C3MSA7</accession>
<keyword evidence="2" id="KW-1185">Reference proteome</keyword>
<organism evidence="1 2">
    <name type="scientific">Crucibulum laeve</name>
    <dbReference type="NCBI Taxonomy" id="68775"/>
    <lineage>
        <taxon>Eukaryota</taxon>
        <taxon>Fungi</taxon>
        <taxon>Dikarya</taxon>
        <taxon>Basidiomycota</taxon>
        <taxon>Agaricomycotina</taxon>
        <taxon>Agaricomycetes</taxon>
        <taxon>Agaricomycetidae</taxon>
        <taxon>Agaricales</taxon>
        <taxon>Agaricineae</taxon>
        <taxon>Nidulariaceae</taxon>
        <taxon>Crucibulum</taxon>
    </lineage>
</organism>
<evidence type="ECO:0008006" key="3">
    <source>
        <dbReference type="Google" id="ProtNLM"/>
    </source>
</evidence>
<protein>
    <recommendedName>
        <fullName evidence="3">GDP-fucose protein O-fucosyltransferase-domain-containing protein</fullName>
    </recommendedName>
</protein>
<dbReference type="Gene3D" id="3.40.50.11350">
    <property type="match status" value="1"/>
</dbReference>
<dbReference type="CDD" id="cd11296">
    <property type="entry name" value="O-FucT_like"/>
    <property type="match status" value="1"/>
</dbReference>
<gene>
    <name evidence="1" type="ORF">BDQ12DRAFT_672587</name>
</gene>
<reference evidence="1 2" key="1">
    <citation type="journal article" date="2019" name="Nat. Ecol. Evol.">
        <title>Megaphylogeny resolves global patterns of mushroom evolution.</title>
        <authorList>
            <person name="Varga T."/>
            <person name="Krizsan K."/>
            <person name="Foldi C."/>
            <person name="Dima B."/>
            <person name="Sanchez-Garcia M."/>
            <person name="Sanchez-Ramirez S."/>
            <person name="Szollosi G.J."/>
            <person name="Szarkandi J.G."/>
            <person name="Papp V."/>
            <person name="Albert L."/>
            <person name="Andreopoulos W."/>
            <person name="Angelini C."/>
            <person name="Antonin V."/>
            <person name="Barry K.W."/>
            <person name="Bougher N.L."/>
            <person name="Buchanan P."/>
            <person name="Buyck B."/>
            <person name="Bense V."/>
            <person name="Catcheside P."/>
            <person name="Chovatia M."/>
            <person name="Cooper J."/>
            <person name="Damon W."/>
            <person name="Desjardin D."/>
            <person name="Finy P."/>
            <person name="Geml J."/>
            <person name="Haridas S."/>
            <person name="Hughes K."/>
            <person name="Justo A."/>
            <person name="Karasinski D."/>
            <person name="Kautmanova I."/>
            <person name="Kiss B."/>
            <person name="Kocsube S."/>
            <person name="Kotiranta H."/>
            <person name="LaButti K.M."/>
            <person name="Lechner B.E."/>
            <person name="Liimatainen K."/>
            <person name="Lipzen A."/>
            <person name="Lukacs Z."/>
            <person name="Mihaltcheva S."/>
            <person name="Morgado L.N."/>
            <person name="Niskanen T."/>
            <person name="Noordeloos M.E."/>
            <person name="Ohm R.A."/>
            <person name="Ortiz-Santana B."/>
            <person name="Ovrebo C."/>
            <person name="Racz N."/>
            <person name="Riley R."/>
            <person name="Savchenko A."/>
            <person name="Shiryaev A."/>
            <person name="Soop K."/>
            <person name="Spirin V."/>
            <person name="Szebenyi C."/>
            <person name="Tomsovsky M."/>
            <person name="Tulloss R.E."/>
            <person name="Uehling J."/>
            <person name="Grigoriev I.V."/>
            <person name="Vagvolgyi C."/>
            <person name="Papp T."/>
            <person name="Martin F.M."/>
            <person name="Miettinen O."/>
            <person name="Hibbett D.S."/>
            <person name="Nagy L.G."/>
        </authorList>
    </citation>
    <scope>NUCLEOTIDE SEQUENCE [LARGE SCALE GENOMIC DNA]</scope>
    <source>
        <strain evidence="1 2">CBS 166.37</strain>
    </source>
</reference>
<evidence type="ECO:0000313" key="1">
    <source>
        <dbReference type="EMBL" id="TFK44221.1"/>
    </source>
</evidence>
<sequence length="409" mass="46582">MLKCLNIRWNLLRSLLLFISCLLLLAFYSYLKARPSYALYDNLTRQEREESLALIHNSRGNEKYVYFKQLQGAGFNNQAQEILLFHHLALITSRIYVYQPLVWRPRGEKSHVPLSAFLSGPTKSTISSAVFNEVCPESEIYRVNLRVNYISQWERAVSVLSGNERCIVVTDWIFNWGYLATPGIHTIWPSYQKYLANHFEWSDSVLSIVDRSQTKLRLHSNVHKDGEPYIAIHLRRGDFEGHCESLASDHIGFTTWATLPVLQLSVLLPALDTSNATSITAHCYPSLYRILDAISHQARLHPNVRTLHVLHDGAWDHPLVYLQYYKLAEALKNDAWAKREGWPNGPMVRITQSADVPIGWGEADWAVCVDVELGRRAEAFIGNGYSSLSTQISALRLGDGGRPEDITFV</sequence>
<evidence type="ECO:0000313" key="2">
    <source>
        <dbReference type="Proteomes" id="UP000308652"/>
    </source>
</evidence>
<dbReference type="EMBL" id="ML213590">
    <property type="protein sequence ID" value="TFK44221.1"/>
    <property type="molecule type" value="Genomic_DNA"/>
</dbReference>
<dbReference type="AlphaFoldDB" id="A0A5C3MSA7"/>
<name>A0A5C3MSA7_9AGAR</name>
<dbReference type="Proteomes" id="UP000308652">
    <property type="component" value="Unassembled WGS sequence"/>
</dbReference>